<dbReference type="InterPro" id="IPR033910">
    <property type="entry name" value="GluRS_core"/>
</dbReference>
<name>A0ABS3AXE5_9BACT</name>
<evidence type="ECO:0000256" key="7">
    <source>
        <dbReference type="ARBA" id="ARBA00023146"/>
    </source>
</evidence>
<keyword evidence="7 8" id="KW-0030">Aminoacyl-tRNA synthetase</keyword>
<dbReference type="PANTHER" id="PTHR43311">
    <property type="entry name" value="GLUTAMATE--TRNA LIGASE"/>
    <property type="match status" value="1"/>
</dbReference>
<feature type="domain" description="Glutamyl/glutaminyl-tRNA synthetase class Ib catalytic" evidence="9">
    <location>
        <begin position="5"/>
        <end position="311"/>
    </location>
</feature>
<accession>A0ABS3AXE5</accession>
<evidence type="ECO:0000256" key="3">
    <source>
        <dbReference type="ARBA" id="ARBA00022598"/>
    </source>
</evidence>
<dbReference type="InterPro" id="IPR014729">
    <property type="entry name" value="Rossmann-like_a/b/a_fold"/>
</dbReference>
<dbReference type="PRINTS" id="PR00987">
    <property type="entry name" value="TRNASYNTHGLU"/>
</dbReference>
<dbReference type="EMBL" id="JAFITO010000002">
    <property type="protein sequence ID" value="MBN4068005.1"/>
    <property type="molecule type" value="Genomic_DNA"/>
</dbReference>
<evidence type="ECO:0000256" key="5">
    <source>
        <dbReference type="ARBA" id="ARBA00022840"/>
    </source>
</evidence>
<sequence>MTETRLRFPPSPTGYLHIGGARTALYNWLYAKKTGGKLILRIEDTDADRSTEESIKGIIDGMKWLGIDWDEGPYFQTDFDADHIAAAKKLLDTTKAYKCFCTREELEAKREAAQANKTTYGYDGTCRNLTEEDIAEKEAAGFPFVVRFKAPQKDGILSYNDEVLGEIKSHYNEIEDFVIVRSTGKPLYLLCNVVDDIRDRISHIIRGQDHMTNTLRQVLLYEALDAPLPVFAHMPLTLDTRKAKISKRSHGEIVAVQFYEKHGFIPWALSNFLVLLGWSSGDDQEFFSKEEMIEAFSLDRINKSNSIFNYQQGNAKFFTDPKAIAMNQHYLRTMPIEEIAVLVKPFLEKEDLWDASYEGDKKEWFEQTLDLIRDRFRILTDFADLGRAYFSDEFPVEAKPLKKNVLKHEGLKEWLPMLADRYEALSDFTLETSEQTARDLATELDIKPGIIINGMRTVVTGQLAGASMFDILLAIGQERVVRRLRNVGNLFEA</sequence>
<evidence type="ECO:0000313" key="11">
    <source>
        <dbReference type="EMBL" id="MBN4068005.1"/>
    </source>
</evidence>
<comment type="catalytic activity">
    <reaction evidence="8">
        <text>tRNA(Glu) + L-glutamate + ATP = L-glutamyl-tRNA(Glu) + AMP + diphosphate</text>
        <dbReference type="Rhea" id="RHEA:23540"/>
        <dbReference type="Rhea" id="RHEA-COMP:9663"/>
        <dbReference type="Rhea" id="RHEA-COMP:9680"/>
        <dbReference type="ChEBI" id="CHEBI:29985"/>
        <dbReference type="ChEBI" id="CHEBI:30616"/>
        <dbReference type="ChEBI" id="CHEBI:33019"/>
        <dbReference type="ChEBI" id="CHEBI:78442"/>
        <dbReference type="ChEBI" id="CHEBI:78520"/>
        <dbReference type="ChEBI" id="CHEBI:456215"/>
        <dbReference type="EC" id="6.1.1.17"/>
    </reaction>
</comment>
<dbReference type="SUPFAM" id="SSF48163">
    <property type="entry name" value="An anticodon-binding domain of class I aminoacyl-tRNA synthetases"/>
    <property type="match status" value="1"/>
</dbReference>
<dbReference type="InterPro" id="IPR049940">
    <property type="entry name" value="GluQ/Sye"/>
</dbReference>
<dbReference type="GO" id="GO:0004818">
    <property type="term" value="F:glutamate-tRNA ligase activity"/>
    <property type="evidence" value="ECO:0007669"/>
    <property type="project" value="UniProtKB-EC"/>
</dbReference>
<comment type="similarity">
    <text evidence="1 8">Belongs to the class-I aminoacyl-tRNA synthetase family. Glutamate--tRNA ligase type 1 subfamily.</text>
</comment>
<proteinExistence type="inferred from homology"/>
<dbReference type="InterPro" id="IPR001412">
    <property type="entry name" value="aa-tRNA-synth_I_CS"/>
</dbReference>
<dbReference type="InterPro" id="IPR000924">
    <property type="entry name" value="Glu/Gln-tRNA-synth"/>
</dbReference>
<keyword evidence="6 8" id="KW-0648">Protein biosynthesis</keyword>
<dbReference type="Gene3D" id="3.40.50.620">
    <property type="entry name" value="HUPs"/>
    <property type="match status" value="1"/>
</dbReference>
<evidence type="ECO:0000259" key="9">
    <source>
        <dbReference type="Pfam" id="PF00749"/>
    </source>
</evidence>
<dbReference type="HAMAP" id="MF_00022">
    <property type="entry name" value="Glu_tRNA_synth_type1"/>
    <property type="match status" value="1"/>
</dbReference>
<dbReference type="Pfam" id="PF00749">
    <property type="entry name" value="tRNA-synt_1c"/>
    <property type="match status" value="1"/>
</dbReference>
<dbReference type="InterPro" id="IPR045462">
    <property type="entry name" value="aa-tRNA-synth_I_cd-bd"/>
</dbReference>
<comment type="caution">
    <text evidence="8">Lacks conserved residue(s) required for the propagation of feature annotation.</text>
</comment>
<evidence type="ECO:0000256" key="4">
    <source>
        <dbReference type="ARBA" id="ARBA00022741"/>
    </source>
</evidence>
<evidence type="ECO:0000256" key="1">
    <source>
        <dbReference type="ARBA" id="ARBA00007894"/>
    </source>
</evidence>
<dbReference type="InterPro" id="IPR020751">
    <property type="entry name" value="aa-tRNA-synth_I_codon-bd_sub2"/>
</dbReference>
<dbReference type="Gene3D" id="1.10.10.350">
    <property type="match status" value="1"/>
</dbReference>
<dbReference type="Gene3D" id="1.10.8.70">
    <property type="entry name" value="Glutamate-tRNA synthetase, class I, anticodon-binding domain 1"/>
    <property type="match status" value="1"/>
</dbReference>
<dbReference type="InterPro" id="IPR020752">
    <property type="entry name" value="Glu-tRNA-synth_I_codon-bd_sub1"/>
</dbReference>
<feature type="binding site" evidence="8">
    <location>
        <position position="247"/>
    </location>
    <ligand>
        <name>ATP</name>
        <dbReference type="ChEBI" id="CHEBI:30616"/>
    </ligand>
</feature>
<evidence type="ECO:0000256" key="8">
    <source>
        <dbReference type="HAMAP-Rule" id="MF_00022"/>
    </source>
</evidence>
<keyword evidence="2 8" id="KW-0963">Cytoplasm</keyword>
<protein>
    <recommendedName>
        <fullName evidence="8">Glutamate--tRNA ligase</fullName>
        <ecNumber evidence="8">6.1.1.17</ecNumber>
    </recommendedName>
    <alternativeName>
        <fullName evidence="8">Glutamyl-tRNA synthetase</fullName>
        <shortName evidence="8">GluRS</shortName>
    </alternativeName>
</protein>
<keyword evidence="3 8" id="KW-0436">Ligase</keyword>
<organism evidence="11 12">
    <name type="scientific">Desulfotalea psychrophila</name>
    <dbReference type="NCBI Taxonomy" id="84980"/>
    <lineage>
        <taxon>Bacteria</taxon>
        <taxon>Pseudomonadati</taxon>
        <taxon>Thermodesulfobacteriota</taxon>
        <taxon>Desulfobulbia</taxon>
        <taxon>Desulfobulbales</taxon>
        <taxon>Desulfocapsaceae</taxon>
        <taxon>Desulfotalea</taxon>
    </lineage>
</organism>
<reference evidence="11 12" key="1">
    <citation type="submission" date="2021-02" db="EMBL/GenBank/DDBJ databases">
        <title>Activity-based single-cell genomes from oceanic crustal fluid captures similar information to metagenomic and metatranscriptomic surveys with orders of magnitude less sampling.</title>
        <authorList>
            <person name="D'Angelo T.S."/>
            <person name="Orcutt B.N."/>
        </authorList>
    </citation>
    <scope>NUCLEOTIDE SEQUENCE [LARGE SCALE GENOMIC DNA]</scope>
    <source>
        <strain evidence="11">AH-315-G02</strain>
    </source>
</reference>
<gene>
    <name evidence="8" type="primary">gltX</name>
    <name evidence="11" type="ORF">JYU06_00565</name>
</gene>
<evidence type="ECO:0000256" key="6">
    <source>
        <dbReference type="ARBA" id="ARBA00022917"/>
    </source>
</evidence>
<feature type="short sequence motif" description="'HIGH' region" evidence="8">
    <location>
        <begin position="10"/>
        <end position="20"/>
    </location>
</feature>
<dbReference type="PANTHER" id="PTHR43311:SF2">
    <property type="entry name" value="GLUTAMATE--TRNA LIGASE, MITOCHONDRIAL-RELATED"/>
    <property type="match status" value="1"/>
</dbReference>
<dbReference type="Proteomes" id="UP000717534">
    <property type="component" value="Unassembled WGS sequence"/>
</dbReference>
<dbReference type="SUPFAM" id="SSF52374">
    <property type="entry name" value="Nucleotidylyl transferase"/>
    <property type="match status" value="1"/>
</dbReference>
<dbReference type="CDD" id="cd00808">
    <property type="entry name" value="GluRS_core"/>
    <property type="match status" value="1"/>
</dbReference>
<dbReference type="InterPro" id="IPR008925">
    <property type="entry name" value="aa_tRNA-synth_I_cd-bd_sf"/>
</dbReference>
<dbReference type="Pfam" id="PF19269">
    <property type="entry name" value="Anticodon_2"/>
    <property type="match status" value="1"/>
</dbReference>
<dbReference type="NCBIfam" id="TIGR00464">
    <property type="entry name" value="gltX_bact"/>
    <property type="match status" value="1"/>
</dbReference>
<keyword evidence="5 8" id="KW-0067">ATP-binding</keyword>
<dbReference type="PROSITE" id="PS00178">
    <property type="entry name" value="AA_TRNA_LIGASE_I"/>
    <property type="match status" value="1"/>
</dbReference>
<feature type="short sequence motif" description="'KMSKS' region" evidence="8">
    <location>
        <begin position="244"/>
        <end position="248"/>
    </location>
</feature>
<evidence type="ECO:0000256" key="2">
    <source>
        <dbReference type="ARBA" id="ARBA00022490"/>
    </source>
</evidence>
<feature type="domain" description="Aminoacyl-tRNA synthetase class I anticodon-binding" evidence="10">
    <location>
        <begin position="339"/>
        <end position="486"/>
    </location>
</feature>
<comment type="function">
    <text evidence="8">Catalyzes the attachment of glutamate to tRNA(Glu) in a two-step reaction: glutamate is first activated by ATP to form Glu-AMP and then transferred to the acceptor end of tRNA(Glu).</text>
</comment>
<dbReference type="InterPro" id="IPR020058">
    <property type="entry name" value="Glu/Gln-tRNA-synth_Ib_cat-dom"/>
</dbReference>
<keyword evidence="4 8" id="KW-0547">Nucleotide-binding</keyword>
<dbReference type="InterPro" id="IPR004527">
    <property type="entry name" value="Glu-tRNA-ligase_bac/mito"/>
</dbReference>
<comment type="subcellular location">
    <subcellularLocation>
        <location evidence="8">Cytoplasm</location>
    </subcellularLocation>
</comment>
<evidence type="ECO:0000259" key="10">
    <source>
        <dbReference type="Pfam" id="PF19269"/>
    </source>
</evidence>
<keyword evidence="12" id="KW-1185">Reference proteome</keyword>
<comment type="caution">
    <text evidence="11">The sequence shown here is derived from an EMBL/GenBank/DDBJ whole genome shotgun (WGS) entry which is preliminary data.</text>
</comment>
<dbReference type="EC" id="6.1.1.17" evidence="8"/>
<comment type="subunit">
    <text evidence="8">Monomer.</text>
</comment>
<evidence type="ECO:0000313" key="12">
    <source>
        <dbReference type="Proteomes" id="UP000717534"/>
    </source>
</evidence>